<name>A0A7C8I7V5_9PLEO</name>
<feature type="compositionally biased region" description="Low complexity" evidence="3">
    <location>
        <begin position="1191"/>
        <end position="1200"/>
    </location>
</feature>
<dbReference type="OrthoDB" id="660555at2759"/>
<feature type="domain" description="DH" evidence="5">
    <location>
        <begin position="854"/>
        <end position="1046"/>
    </location>
</feature>
<feature type="domain" description="PH" evidence="4">
    <location>
        <begin position="1082"/>
        <end position="1259"/>
    </location>
</feature>
<keyword evidence="8" id="KW-1185">Reference proteome</keyword>
<feature type="compositionally biased region" description="Pro residues" evidence="3">
    <location>
        <begin position="269"/>
        <end position="278"/>
    </location>
</feature>
<dbReference type="Proteomes" id="UP000481861">
    <property type="component" value="Unassembled WGS sequence"/>
</dbReference>
<feature type="region of interest" description="Disordered" evidence="3">
    <location>
        <begin position="422"/>
        <end position="441"/>
    </location>
</feature>
<evidence type="ECO:0000259" key="4">
    <source>
        <dbReference type="PROSITE" id="PS50003"/>
    </source>
</evidence>
<dbReference type="Pfam" id="PF23582">
    <property type="entry name" value="WHD_RGF3"/>
    <property type="match status" value="1"/>
</dbReference>
<dbReference type="InterPro" id="IPR057283">
    <property type="entry name" value="RGF3_WH"/>
</dbReference>
<feature type="region of interest" description="Disordered" evidence="3">
    <location>
        <begin position="352"/>
        <end position="384"/>
    </location>
</feature>
<feature type="compositionally biased region" description="Low complexity" evidence="3">
    <location>
        <begin position="37"/>
        <end position="47"/>
    </location>
</feature>
<feature type="region of interest" description="Disordered" evidence="3">
    <location>
        <begin position="77"/>
        <end position="96"/>
    </location>
</feature>
<feature type="region of interest" description="Disordered" evidence="3">
    <location>
        <begin position="476"/>
        <end position="648"/>
    </location>
</feature>
<feature type="region of interest" description="Disordered" evidence="3">
    <location>
        <begin position="1170"/>
        <end position="1207"/>
    </location>
</feature>
<dbReference type="InterPro" id="IPR041675">
    <property type="entry name" value="PH_5"/>
</dbReference>
<comment type="caution">
    <text evidence="7">The sequence shown here is derived from an EMBL/GenBank/DDBJ whole genome shotgun (WGS) entry which is preliminary data.</text>
</comment>
<gene>
    <name evidence="7" type="ORF">BDV95DRAFT_610810</name>
</gene>
<dbReference type="Pfam" id="PF00621">
    <property type="entry name" value="RhoGEF"/>
    <property type="match status" value="1"/>
</dbReference>
<keyword evidence="2" id="KW-0344">Guanine-nucleotide releasing factor</keyword>
<dbReference type="InterPro" id="IPR001180">
    <property type="entry name" value="CNH_dom"/>
</dbReference>
<accession>A0A7C8I7V5</accession>
<sequence>MSYYGNGQNYYNPNIPHSTSTSGGPGHYQNPYDTRTAGADNGDHANGGASGYGYPTAGRRNSYATQNDELFMGDSSAAQMHQQGPTSPTSSGFAYQSQAQQYNPQDYGSAVVALPNPQNFGGVNRTSYAPQPQQPYNPALYADNGLARNNTISHPYGFSPTSPTTSSYPSPSVYQQSQFGRSSSLQGGRSAYSPPVAPPLPVPPEDSQSPADNWGNYPARQPSNHSYHRSADAAHAPLPSPPTYNTGYGSQDYVNRYPSTSSHQSAVLPPTPEVPPHGSPQRQDTIARRPLPPPPQHASDSDDYFPQQNGGAYNQDELFDQVENLAAGRGSPGYHPSIHVEQANGGQYYSQVERQPSGRNDSRVNGSHLAPHPPQENYTSDESDVEAAAGLAALRMAEEQEEADDARRRTGGAGLFSAYASLQSPQLPSHPSVPEESASDSDYVPVDVGLYGDSFAPHFTYGGGPNQLAVATNLDQNSHPVSSSGSQRRSEGTSEAYEPIHPFPSFSTNARVDTFGTGGLEEPSARRRSYDEGDELTLTDQQSPVAGEPPDMFYHPGMSANRPLPPPPASNNARRGYHQSTSSSSSYEYWRNSHSARGSYPTDPQSLQLTSPNGTSVPRSTSLLQHSNTPQAIPLPRSKTDAEQGYRARQAANRNTYYAGSFDSDGNTLTPGSAEGVAIDLPTLPAGKRFNPAKLSSTDFKRCTEPWALSSIISWLKSMTDGENDLKEGPIHEGLVALFTHKVPTMNIADAETLASRVVAEMYKAGTLVHEEEWLKFSSETMTGVIYQLTGAGCYTQKLHTYSTPGRCYSYHCQRTLKKLDLHSASSAPQSGDWATFFKLKKEDIDNVNKKEVERQNILHEIVEGEDHYMQRLDVLRQLYRDRLTSAQPPVIPPKKLEKFIKDVFGKVDAVKKANEDHLLPQMKYRQQEQGPWIVGFSDIFREWIRKAKQAYIDYAAAFPYASFLVRQEADKNMLFRSFLDETRTNKLSNKLSWDTYLKGPITRLQHYGLLIDTVLKKSYLDNEEKRNLRIAKEEIKTVTLECDSRVAEMARKVDLSDLQAKLILRPGMQRVELNLDHLGRELIYKGDLQRMGTNRFTWLETHALLFDHYLVLAKTVSTREADGITKSEKYDVSRLPIPMDLLVLESEDDDPVVRSAVKGISAVTTVTGKAESRLGRGSASSPGPGTLQHTNTSNSLGSTNTGGSGKTIGNVTVLDNGRDEKILFPFRIKHLGKETYTLFASSSGNRAEWCDKLIIAKTKHAAALFAQNAEPFRLRVMADSAFAYESAAPSQRGITIKGTPLDRAIDEVEKLFANAGRPVPICRARVNCATAFSQPFGKQMVAVGTDIGVYISEYDNPRGWTKAIQAPKVTQVAVLEQFSLMLLISDKSLIAYHLDAVCPVSGSAPSTDSTRRAPQKLSGARDIGFFATGMMKDRSLVFYKKREGLSSTFKVLEPVYQKSTEKKSRIWKSGRTEFFREYDEFYIPTECFGINLFHSSLAISTSKGFEVMTLDKKQPWSVPDLKQPHVATIASRLQNQDPLGMFRLSDQEFLLCYEECAVYVNKHGDISRSVIMEFVGKAKSAALYGPYILLFDPDFIEVRNAQNGRLRQVIAGRDVKCLDDGLHGGSGGSRTVKLSLQHPQQERCQVVVELILNDGQEE</sequence>
<evidence type="ECO:0000259" key="5">
    <source>
        <dbReference type="PROSITE" id="PS50010"/>
    </source>
</evidence>
<dbReference type="PROSITE" id="PS50219">
    <property type="entry name" value="CNH"/>
    <property type="match status" value="1"/>
</dbReference>
<evidence type="ECO:0000259" key="6">
    <source>
        <dbReference type="PROSITE" id="PS50219"/>
    </source>
</evidence>
<feature type="region of interest" description="Disordered" evidence="3">
    <location>
        <begin position="122"/>
        <end position="312"/>
    </location>
</feature>
<dbReference type="Gene3D" id="1.20.900.10">
    <property type="entry name" value="Dbl homology (DH) domain"/>
    <property type="match status" value="1"/>
</dbReference>
<feature type="compositionally biased region" description="Polar residues" evidence="3">
    <location>
        <begin position="476"/>
        <end position="487"/>
    </location>
</feature>
<dbReference type="InterPro" id="IPR011993">
    <property type="entry name" value="PH-like_dom_sf"/>
</dbReference>
<feature type="compositionally biased region" description="Polar residues" evidence="3">
    <location>
        <begin position="352"/>
        <end position="365"/>
    </location>
</feature>
<reference evidence="7 8" key="1">
    <citation type="submission" date="2020-01" db="EMBL/GenBank/DDBJ databases">
        <authorList>
            <consortium name="DOE Joint Genome Institute"/>
            <person name="Haridas S."/>
            <person name="Albert R."/>
            <person name="Binder M."/>
            <person name="Bloem J."/>
            <person name="Labutti K."/>
            <person name="Salamov A."/>
            <person name="Andreopoulos B."/>
            <person name="Baker S.E."/>
            <person name="Barry K."/>
            <person name="Bills G."/>
            <person name="Bluhm B.H."/>
            <person name="Cannon C."/>
            <person name="Castanera R."/>
            <person name="Culley D.E."/>
            <person name="Daum C."/>
            <person name="Ezra D."/>
            <person name="Gonzalez J.B."/>
            <person name="Henrissat B."/>
            <person name="Kuo A."/>
            <person name="Liang C."/>
            <person name="Lipzen A."/>
            <person name="Lutzoni F."/>
            <person name="Magnuson J."/>
            <person name="Mondo S."/>
            <person name="Nolan M."/>
            <person name="Ohm R."/>
            <person name="Pangilinan J."/>
            <person name="Park H.-J.H."/>
            <person name="Ramirez L."/>
            <person name="Alfaro M."/>
            <person name="Sun H."/>
            <person name="Tritt A."/>
            <person name="Yoshinaga Y."/>
            <person name="Zwiers L.-H.L."/>
            <person name="Turgeon B.G."/>
            <person name="Goodwin S.B."/>
            <person name="Spatafora J.W."/>
            <person name="Crous P.W."/>
            <person name="Grigoriev I.V."/>
        </authorList>
    </citation>
    <scope>NUCLEOTIDE SEQUENCE [LARGE SCALE GENOMIC DNA]</scope>
    <source>
        <strain evidence="7 8">CBS 611.86</strain>
    </source>
</reference>
<dbReference type="PROSITE" id="PS50003">
    <property type="entry name" value="PH_DOMAIN"/>
    <property type="match status" value="1"/>
</dbReference>
<evidence type="ECO:0000256" key="2">
    <source>
        <dbReference type="ARBA" id="ARBA00022658"/>
    </source>
</evidence>
<dbReference type="SMART" id="SM00233">
    <property type="entry name" value="PH"/>
    <property type="match status" value="1"/>
</dbReference>
<dbReference type="Pfam" id="PF00780">
    <property type="entry name" value="CNH"/>
    <property type="match status" value="1"/>
</dbReference>
<proteinExistence type="predicted"/>
<dbReference type="GO" id="GO:0005085">
    <property type="term" value="F:guanyl-nucleotide exchange factor activity"/>
    <property type="evidence" value="ECO:0007669"/>
    <property type="project" value="UniProtKB-KW"/>
</dbReference>
<evidence type="ECO:0000313" key="7">
    <source>
        <dbReference type="EMBL" id="KAF2867410.1"/>
    </source>
</evidence>
<feature type="compositionally biased region" description="Pro residues" evidence="3">
    <location>
        <begin position="195"/>
        <end position="204"/>
    </location>
</feature>
<dbReference type="InterPro" id="IPR001849">
    <property type="entry name" value="PH_domain"/>
</dbReference>
<dbReference type="PROSITE" id="PS50010">
    <property type="entry name" value="DH_2"/>
    <property type="match status" value="1"/>
</dbReference>
<feature type="compositionally biased region" description="Low complexity" evidence="3">
    <location>
        <begin position="128"/>
        <end position="142"/>
    </location>
</feature>
<organism evidence="7 8">
    <name type="scientific">Massariosphaeria phaeospora</name>
    <dbReference type="NCBI Taxonomy" id="100035"/>
    <lineage>
        <taxon>Eukaryota</taxon>
        <taxon>Fungi</taxon>
        <taxon>Dikarya</taxon>
        <taxon>Ascomycota</taxon>
        <taxon>Pezizomycotina</taxon>
        <taxon>Dothideomycetes</taxon>
        <taxon>Pleosporomycetidae</taxon>
        <taxon>Pleosporales</taxon>
        <taxon>Pleosporales incertae sedis</taxon>
        <taxon>Massariosphaeria</taxon>
    </lineage>
</organism>
<feature type="compositionally biased region" description="Low complexity" evidence="3">
    <location>
        <begin position="422"/>
        <end position="434"/>
    </location>
</feature>
<dbReference type="PANTHER" id="PTHR46572">
    <property type="entry name" value="RHO1 GDP-GTP EXCHANGE PROTEIN 1-RELATED"/>
    <property type="match status" value="1"/>
</dbReference>
<evidence type="ECO:0000256" key="1">
    <source>
        <dbReference type="ARBA" id="ARBA00022553"/>
    </source>
</evidence>
<dbReference type="InterPro" id="IPR000219">
    <property type="entry name" value="DH_dom"/>
</dbReference>
<dbReference type="InterPro" id="IPR052233">
    <property type="entry name" value="Rho-type_GEFs"/>
</dbReference>
<feature type="domain" description="CNH" evidence="6">
    <location>
        <begin position="1324"/>
        <end position="1626"/>
    </location>
</feature>
<dbReference type="SMART" id="SM00036">
    <property type="entry name" value="CNH"/>
    <property type="match status" value="1"/>
</dbReference>
<dbReference type="PANTHER" id="PTHR46572:SF1">
    <property type="entry name" value="RHO1 GUANINE NUCLEOTIDE EXCHANGE FACTOR TUS1"/>
    <property type="match status" value="1"/>
</dbReference>
<protein>
    <submittedName>
        <fullName evidence="7">CNH domain-containing protein</fullName>
    </submittedName>
</protein>
<feature type="compositionally biased region" description="Polar residues" evidence="3">
    <location>
        <begin position="592"/>
        <end position="631"/>
    </location>
</feature>
<evidence type="ECO:0000256" key="3">
    <source>
        <dbReference type="SAM" id="MobiDB-lite"/>
    </source>
</evidence>
<dbReference type="SMART" id="SM00325">
    <property type="entry name" value="RhoGEF"/>
    <property type="match status" value="1"/>
</dbReference>
<keyword evidence="1" id="KW-0597">Phosphoprotein</keyword>
<feature type="compositionally biased region" description="Low complexity" evidence="3">
    <location>
        <begin position="159"/>
        <end position="178"/>
    </location>
</feature>
<dbReference type="SUPFAM" id="SSF50729">
    <property type="entry name" value="PH domain-like"/>
    <property type="match status" value="1"/>
</dbReference>
<evidence type="ECO:0000313" key="8">
    <source>
        <dbReference type="Proteomes" id="UP000481861"/>
    </source>
</evidence>
<feature type="region of interest" description="Disordered" evidence="3">
    <location>
        <begin position="14"/>
        <end position="61"/>
    </location>
</feature>
<dbReference type="Pfam" id="PF15405">
    <property type="entry name" value="PH_5"/>
    <property type="match status" value="1"/>
</dbReference>
<dbReference type="SUPFAM" id="SSF48065">
    <property type="entry name" value="DBL homology domain (DH-domain)"/>
    <property type="match status" value="1"/>
</dbReference>
<dbReference type="Gene3D" id="2.30.29.30">
    <property type="entry name" value="Pleckstrin-homology domain (PH domain)/Phosphotyrosine-binding domain (PTB)"/>
    <property type="match status" value="1"/>
</dbReference>
<dbReference type="EMBL" id="JAADJZ010000023">
    <property type="protein sequence ID" value="KAF2867410.1"/>
    <property type="molecule type" value="Genomic_DNA"/>
</dbReference>
<feature type="compositionally biased region" description="Polar residues" evidence="3">
    <location>
        <begin position="243"/>
        <end position="265"/>
    </location>
</feature>
<feature type="compositionally biased region" description="Polar residues" evidence="3">
    <location>
        <begin position="1179"/>
        <end position="1190"/>
    </location>
</feature>
<dbReference type="InterPro" id="IPR035899">
    <property type="entry name" value="DBL_dom_sf"/>
</dbReference>